<feature type="domain" description="GH18" evidence="17">
    <location>
        <begin position="507"/>
        <end position="883"/>
    </location>
</feature>
<accession>A0A423WL25</accession>
<organism evidence="18 19">
    <name type="scientific">Cytospora chrysosperma</name>
    <name type="common">Cytospora canker fungus</name>
    <name type="synonym">Sphaeria chrysosperma</name>
    <dbReference type="NCBI Taxonomy" id="252740"/>
    <lineage>
        <taxon>Eukaryota</taxon>
        <taxon>Fungi</taxon>
        <taxon>Dikarya</taxon>
        <taxon>Ascomycota</taxon>
        <taxon>Pezizomycotina</taxon>
        <taxon>Sordariomycetes</taxon>
        <taxon>Sordariomycetidae</taxon>
        <taxon>Diaporthales</taxon>
        <taxon>Cytosporaceae</taxon>
        <taxon>Cytospora</taxon>
    </lineage>
</organism>
<keyword evidence="11 13" id="KW-0326">Glycosidase</keyword>
<keyword evidence="5" id="KW-0964">Secreted</keyword>
<keyword evidence="9" id="KW-0843">Virulence</keyword>
<evidence type="ECO:0000313" key="18">
    <source>
        <dbReference type="EMBL" id="ROW04029.1"/>
    </source>
</evidence>
<dbReference type="SMART" id="SM00257">
    <property type="entry name" value="LysM"/>
    <property type="match status" value="2"/>
</dbReference>
<gene>
    <name evidence="18" type="ORF">VSDG_00885</name>
</gene>
<evidence type="ECO:0000256" key="3">
    <source>
        <dbReference type="ARBA" id="ARBA00008682"/>
    </source>
</evidence>
<dbReference type="STRING" id="252740.A0A423WL25"/>
<dbReference type="InterPro" id="IPR018392">
    <property type="entry name" value="LysM"/>
</dbReference>
<evidence type="ECO:0000256" key="10">
    <source>
        <dbReference type="ARBA" id="ARBA00023277"/>
    </source>
</evidence>
<dbReference type="GO" id="GO:0008061">
    <property type="term" value="F:chitin binding"/>
    <property type="evidence" value="ECO:0007669"/>
    <property type="project" value="UniProtKB-KW"/>
</dbReference>
<dbReference type="Proteomes" id="UP000284375">
    <property type="component" value="Unassembled WGS sequence"/>
</dbReference>
<evidence type="ECO:0000256" key="13">
    <source>
        <dbReference type="RuleBase" id="RU000489"/>
    </source>
</evidence>
<feature type="domain" description="LysM" evidence="16">
    <location>
        <begin position="367"/>
        <end position="415"/>
    </location>
</feature>
<dbReference type="InterPro" id="IPR011583">
    <property type="entry name" value="Chitinase_II/V-like_cat"/>
</dbReference>
<dbReference type="Pfam" id="PF14856">
    <property type="entry name" value="Hce2"/>
    <property type="match status" value="1"/>
</dbReference>
<evidence type="ECO:0000256" key="8">
    <source>
        <dbReference type="ARBA" id="ARBA00023024"/>
    </source>
</evidence>
<dbReference type="EMBL" id="LJZO01000002">
    <property type="protein sequence ID" value="ROW04029.1"/>
    <property type="molecule type" value="Genomic_DNA"/>
</dbReference>
<feature type="compositionally biased region" description="Polar residues" evidence="14">
    <location>
        <begin position="1158"/>
        <end position="1176"/>
    </location>
</feature>
<dbReference type="SUPFAM" id="SSF57016">
    <property type="entry name" value="Plant lectins/antimicrobial peptides"/>
    <property type="match status" value="1"/>
</dbReference>
<feature type="region of interest" description="Disordered" evidence="14">
    <location>
        <begin position="1157"/>
        <end position="1176"/>
    </location>
</feature>
<dbReference type="InterPro" id="IPR029226">
    <property type="entry name" value="Ecp2-like"/>
</dbReference>
<evidence type="ECO:0000256" key="15">
    <source>
        <dbReference type="SAM" id="SignalP"/>
    </source>
</evidence>
<feature type="domain" description="LysM" evidence="16">
    <location>
        <begin position="303"/>
        <end position="348"/>
    </location>
</feature>
<dbReference type="Pfam" id="PF01476">
    <property type="entry name" value="LysM"/>
    <property type="match status" value="2"/>
</dbReference>
<dbReference type="GO" id="GO:0000272">
    <property type="term" value="P:polysaccharide catabolic process"/>
    <property type="evidence" value="ECO:0007669"/>
    <property type="project" value="UniProtKB-KW"/>
</dbReference>
<dbReference type="GO" id="GO:0008843">
    <property type="term" value="F:endochitinase activity"/>
    <property type="evidence" value="ECO:0007669"/>
    <property type="project" value="UniProtKB-EC"/>
</dbReference>
<dbReference type="PROSITE" id="PS51782">
    <property type="entry name" value="LYSM"/>
    <property type="match status" value="2"/>
</dbReference>
<feature type="signal peptide" evidence="15">
    <location>
        <begin position="1"/>
        <end position="17"/>
    </location>
</feature>
<evidence type="ECO:0000256" key="14">
    <source>
        <dbReference type="SAM" id="MobiDB-lite"/>
    </source>
</evidence>
<proteinExistence type="inferred from homology"/>
<sequence>MFLHYYWLKIFLGLVLSHRDFYVLSSQTTKSGRSPYYRGLDPCPARCSDAGPSPGNWSLYHNLDQFVQCPETIFLDFSLSDEVDDAARKHRLYACSVWGADWTQTPNTTAPVSVTRVINSTYELGWWPAPGTGQSGGASTIAAVRALSRQMRWYLTNGHAPTNKPVYLFARFFNAAVGLYVGKGLQNEGTGSTALKLLEDALVSVDPRTAAGGVALQLCPEGSDADHMFGVVASTNGTFSTTQSALTSLSHAECLSGFIGGMNITAQAYLVSPLVISSSNVTTNSSSIFTNTTSHLSRRANCTTIQVVSGDSCASLASKCGIAASDFTDYNPQDDLCSTLQPYQHVCCSDGTLPDFAPQPNDDGSCATYTIASGDTCSGLAAEYSLTVEDLEDFNMNTWAWNGCDDIWVGTIICLSTGDPPMPAPLANALCGPQVPGTDKPTDGTALSDLNPCLLNACCDVWGQCGTTSEFCTNTSTGAPGTAKEGTNGCISNCGTDIIFSGAPDEFRSVTYFESYGFDRPCLYMDAKQINTDKYTHVHYAFATLSDDYEVLTGDAMATYEFGNFKAIRGPKKIVTFGGWDFSTNPNTYYIFRNGVTAANRLTMAINIANFVEENGLDGVDIDWEYPGASDIPGIPAASTDDGDNYFAFLVVLRNLLGTEKSISIAVPSSYWYLKGYPIGYMSALVDYFVFMTYDLHGQWDYGNAYSNPGCPTGNCLRSQVNLTETINALSMITKAGVPSNQVVVGVTSYGRSFQMAAAGCYTENCLFTGSSTVSNAEEGVCTVTAGYISDAEIKDIIANGSRVNYNSLDDSSNSNILVYDDIQWVAWMDEDTKAGRAAVYQLLEMGGTTDWATDLENYQEAPAGTESWAIFLEKVNSGLDPYEEGNRTGNWTELDCSSQGVADVHDLTAKERWEMLDCSNAWQDAIDIWTQIDRPANNLTFSESIANTFHVGENANCGQLFMDTNCDNTIVCTQAVGAGTGPAGYVIWNSLVLIHEAYENYYNALNDAASSSIFPSFTAYEDDFTPLPDTTDEKVIQVLLDVVGLLGALGAGVYFTEYLESLPSFLAFLDKDTAKDGTLALIAAGTSVAKDLMDGDSSVWTATKQHEFEQYMAEFVSGWKAVTEQAVHNLYNGSDDNINTLTKLIADGRFIEGSANGHATGTSDTPGPAPTSNTDLEGNITTAFWSYTIPVGWTLSGTHAFVLDSGYGCDTTGNPLDKYLTDKTASATQGCYNNKLYYLVAAKGDAELCINDGCASSYFQAPAGLDKLDGTAYGGLTLQNMITGSIKTYVANGNSNGASSADFTSSSTLDDLYNTDITTPGFIRIPVCSAELAYTNWDAVITLNSSLSSADGFPCNKPQGEAYCGDSTFVDESSDASPTVSDCQQIATNIGLGGDWTVDSSGNQHQLVQYGTCAFGIQGQGRPIGNVDFTIGNQDIIDIITTSISMFGGGGKVGAKGTMSCSGDATSQDVLWGLY</sequence>
<dbReference type="PROSITE" id="PS01095">
    <property type="entry name" value="GH18_1"/>
    <property type="match status" value="1"/>
</dbReference>
<evidence type="ECO:0000256" key="1">
    <source>
        <dbReference type="ARBA" id="ARBA00000822"/>
    </source>
</evidence>
<keyword evidence="10" id="KW-0119">Carbohydrate metabolism</keyword>
<keyword evidence="15" id="KW-0732">Signal</keyword>
<dbReference type="EC" id="3.2.1.14" evidence="4"/>
<evidence type="ECO:0000259" key="16">
    <source>
        <dbReference type="PROSITE" id="PS51782"/>
    </source>
</evidence>
<evidence type="ECO:0000256" key="4">
    <source>
        <dbReference type="ARBA" id="ARBA00012729"/>
    </source>
</evidence>
<dbReference type="InterPro" id="IPR053214">
    <property type="entry name" value="LysM12-like"/>
</dbReference>
<dbReference type="Gene3D" id="3.20.20.80">
    <property type="entry name" value="Glycosidases"/>
    <property type="match status" value="1"/>
</dbReference>
<dbReference type="InterPro" id="IPR029070">
    <property type="entry name" value="Chitinase_insertion_sf"/>
</dbReference>
<comment type="subcellular location">
    <subcellularLocation>
        <location evidence="2">Secreted</location>
    </subcellularLocation>
</comment>
<dbReference type="GO" id="GO:0005576">
    <property type="term" value="C:extracellular region"/>
    <property type="evidence" value="ECO:0007669"/>
    <property type="project" value="UniProtKB-SubCell"/>
</dbReference>
<evidence type="ECO:0000256" key="6">
    <source>
        <dbReference type="ARBA" id="ARBA00022669"/>
    </source>
</evidence>
<dbReference type="CDD" id="cd00118">
    <property type="entry name" value="LysM"/>
    <property type="match status" value="2"/>
</dbReference>
<dbReference type="GO" id="GO:0006032">
    <property type="term" value="P:chitin catabolic process"/>
    <property type="evidence" value="ECO:0007669"/>
    <property type="project" value="UniProtKB-KW"/>
</dbReference>
<dbReference type="SUPFAM" id="SSF51445">
    <property type="entry name" value="(Trans)glycosidases"/>
    <property type="match status" value="1"/>
</dbReference>
<dbReference type="InterPro" id="IPR001223">
    <property type="entry name" value="Glyco_hydro18_cat"/>
</dbReference>
<evidence type="ECO:0000256" key="5">
    <source>
        <dbReference type="ARBA" id="ARBA00022525"/>
    </source>
</evidence>
<dbReference type="PROSITE" id="PS51910">
    <property type="entry name" value="GH18_2"/>
    <property type="match status" value="1"/>
</dbReference>
<dbReference type="SMART" id="SM00636">
    <property type="entry name" value="Glyco_18"/>
    <property type="match status" value="1"/>
</dbReference>
<evidence type="ECO:0000313" key="19">
    <source>
        <dbReference type="Proteomes" id="UP000284375"/>
    </source>
</evidence>
<keyword evidence="7 13" id="KW-0378">Hydrolase</keyword>
<protein>
    <recommendedName>
        <fullName evidence="4">chitinase</fullName>
        <ecNumber evidence="4">3.2.1.14</ecNumber>
    </recommendedName>
</protein>
<evidence type="ECO:0000256" key="2">
    <source>
        <dbReference type="ARBA" id="ARBA00004613"/>
    </source>
</evidence>
<keyword evidence="8" id="KW-0146">Chitin degradation</keyword>
<dbReference type="InterPro" id="IPR036779">
    <property type="entry name" value="LysM_dom_sf"/>
</dbReference>
<dbReference type="Gene3D" id="3.10.50.10">
    <property type="match status" value="1"/>
</dbReference>
<dbReference type="InterPro" id="IPR017853">
    <property type="entry name" value="GH"/>
</dbReference>
<comment type="similarity">
    <text evidence="3">Belongs to the glycosyl hydrolase 18 family. Chitinase class V subfamily.</text>
</comment>
<dbReference type="InterPro" id="IPR001579">
    <property type="entry name" value="Glyco_hydro_18_chit_AS"/>
</dbReference>
<dbReference type="Pfam" id="PF00704">
    <property type="entry name" value="Glyco_hydro_18"/>
    <property type="match status" value="1"/>
</dbReference>
<dbReference type="InterPro" id="IPR036861">
    <property type="entry name" value="Endochitinase-like_sf"/>
</dbReference>
<evidence type="ECO:0000256" key="9">
    <source>
        <dbReference type="ARBA" id="ARBA00023026"/>
    </source>
</evidence>
<dbReference type="Gene3D" id="3.10.350.10">
    <property type="entry name" value="LysM domain"/>
    <property type="match status" value="2"/>
</dbReference>
<comment type="caution">
    <text evidence="18">The sequence shown here is derived from an EMBL/GenBank/DDBJ whole genome shotgun (WGS) entry which is preliminary data.</text>
</comment>
<comment type="catalytic activity">
    <reaction evidence="1">
        <text>Random endo-hydrolysis of N-acetyl-beta-D-glucosaminide (1-&gt;4)-beta-linkages in chitin and chitodextrins.</text>
        <dbReference type="EC" id="3.2.1.14"/>
    </reaction>
</comment>
<keyword evidence="6" id="KW-0147">Chitin-binding</keyword>
<reference evidence="18 19" key="1">
    <citation type="submission" date="2015-09" db="EMBL/GenBank/DDBJ databases">
        <title>Host preference determinants of Valsa canker pathogens revealed by comparative genomics.</title>
        <authorList>
            <person name="Yin Z."/>
            <person name="Huang L."/>
        </authorList>
    </citation>
    <scope>NUCLEOTIDE SEQUENCE [LARGE SCALE GENOMIC DNA]</scope>
    <source>
        <strain evidence="18 19">YSFL</strain>
    </source>
</reference>
<dbReference type="CDD" id="cd02878">
    <property type="entry name" value="GH18_zymocin_alpha"/>
    <property type="match status" value="1"/>
</dbReference>
<dbReference type="OrthoDB" id="73875at2759"/>
<keyword evidence="19" id="KW-1185">Reference proteome</keyword>
<dbReference type="CDD" id="cd00035">
    <property type="entry name" value="ChtBD1"/>
    <property type="match status" value="1"/>
</dbReference>
<dbReference type="SUPFAM" id="SSF54106">
    <property type="entry name" value="LysM domain"/>
    <property type="match status" value="2"/>
</dbReference>
<dbReference type="PANTHER" id="PTHR47700:SF1">
    <property type="entry name" value="CHITINASE"/>
    <property type="match status" value="1"/>
</dbReference>
<dbReference type="PANTHER" id="PTHR47700">
    <property type="entry name" value="V CHITINASE, PUTATIVE (AFU_ORTHOLOGUE AFUA_6G13720)-RELATED"/>
    <property type="match status" value="1"/>
</dbReference>
<dbReference type="SUPFAM" id="SSF54556">
    <property type="entry name" value="Chitinase insertion domain"/>
    <property type="match status" value="1"/>
</dbReference>
<name>A0A423WL25_CYTCH</name>
<evidence type="ECO:0000259" key="17">
    <source>
        <dbReference type="PROSITE" id="PS51910"/>
    </source>
</evidence>
<evidence type="ECO:0000256" key="7">
    <source>
        <dbReference type="ARBA" id="ARBA00022801"/>
    </source>
</evidence>
<feature type="chain" id="PRO_5019235225" description="chitinase" evidence="15">
    <location>
        <begin position="18"/>
        <end position="1476"/>
    </location>
</feature>
<keyword evidence="12" id="KW-0624">Polysaccharide degradation</keyword>
<evidence type="ECO:0000256" key="11">
    <source>
        <dbReference type="ARBA" id="ARBA00023295"/>
    </source>
</evidence>
<evidence type="ECO:0000256" key="12">
    <source>
        <dbReference type="ARBA" id="ARBA00023326"/>
    </source>
</evidence>